<gene>
    <name evidence="1" type="ORF">FA95DRAFT_645962</name>
</gene>
<protein>
    <submittedName>
        <fullName evidence="1">Uncharacterized protein</fullName>
    </submittedName>
</protein>
<reference evidence="1" key="2">
    <citation type="journal article" date="2022" name="New Phytol.">
        <title>Evolutionary transition to the ectomycorrhizal habit in the genomes of a hyperdiverse lineage of mushroom-forming fungi.</title>
        <authorList>
            <person name="Looney B."/>
            <person name="Miyauchi S."/>
            <person name="Morin E."/>
            <person name="Drula E."/>
            <person name="Courty P.E."/>
            <person name="Kohler A."/>
            <person name="Kuo A."/>
            <person name="LaButti K."/>
            <person name="Pangilinan J."/>
            <person name="Lipzen A."/>
            <person name="Riley R."/>
            <person name="Andreopoulos W."/>
            <person name="He G."/>
            <person name="Johnson J."/>
            <person name="Nolan M."/>
            <person name="Tritt A."/>
            <person name="Barry K.W."/>
            <person name="Grigoriev I.V."/>
            <person name="Nagy L.G."/>
            <person name="Hibbett D."/>
            <person name="Henrissat B."/>
            <person name="Matheny P.B."/>
            <person name="Labbe J."/>
            <person name="Martin F.M."/>
        </authorList>
    </citation>
    <scope>NUCLEOTIDE SEQUENCE</scope>
    <source>
        <strain evidence="1">FP105234-sp</strain>
    </source>
</reference>
<evidence type="ECO:0000313" key="1">
    <source>
        <dbReference type="EMBL" id="KAI0050331.1"/>
    </source>
</evidence>
<proteinExistence type="predicted"/>
<dbReference type="EMBL" id="MU275863">
    <property type="protein sequence ID" value="KAI0050331.1"/>
    <property type="molecule type" value="Genomic_DNA"/>
</dbReference>
<comment type="caution">
    <text evidence="1">The sequence shown here is derived from an EMBL/GenBank/DDBJ whole genome shotgun (WGS) entry which is preliminary data.</text>
</comment>
<keyword evidence="2" id="KW-1185">Reference proteome</keyword>
<name>A0ACB8S2P9_9AGAM</name>
<reference evidence="1" key="1">
    <citation type="submission" date="2021-02" db="EMBL/GenBank/DDBJ databases">
        <authorList>
            <consortium name="DOE Joint Genome Institute"/>
            <person name="Ahrendt S."/>
            <person name="Looney B.P."/>
            <person name="Miyauchi S."/>
            <person name="Morin E."/>
            <person name="Drula E."/>
            <person name="Courty P.E."/>
            <person name="Chicoki N."/>
            <person name="Fauchery L."/>
            <person name="Kohler A."/>
            <person name="Kuo A."/>
            <person name="Labutti K."/>
            <person name="Pangilinan J."/>
            <person name="Lipzen A."/>
            <person name="Riley R."/>
            <person name="Andreopoulos W."/>
            <person name="He G."/>
            <person name="Johnson J."/>
            <person name="Barry K.W."/>
            <person name="Grigoriev I.V."/>
            <person name="Nagy L."/>
            <person name="Hibbett D."/>
            <person name="Henrissat B."/>
            <person name="Matheny P.B."/>
            <person name="Labbe J."/>
            <person name="Martin F."/>
        </authorList>
    </citation>
    <scope>NUCLEOTIDE SEQUENCE</scope>
    <source>
        <strain evidence="1">FP105234-sp</strain>
    </source>
</reference>
<evidence type="ECO:0000313" key="2">
    <source>
        <dbReference type="Proteomes" id="UP000814033"/>
    </source>
</evidence>
<sequence length="152" mass="17189">MGDRRAIYRAARRCSDGDGAPVLAPWPIWTSATPQICFPAISPAGFLPLLWVPIQALERRLLQLELWNEISWCPLWGWRAPNTRCPCAWDTSCPRAAEFLAVVALADPISFPLDWDCLMPYLRQEECRCSRASEDKGACLGLFHSIYSVCYI</sequence>
<dbReference type="Proteomes" id="UP000814033">
    <property type="component" value="Unassembled WGS sequence"/>
</dbReference>
<organism evidence="1 2">
    <name type="scientific">Auriscalpium vulgare</name>
    <dbReference type="NCBI Taxonomy" id="40419"/>
    <lineage>
        <taxon>Eukaryota</taxon>
        <taxon>Fungi</taxon>
        <taxon>Dikarya</taxon>
        <taxon>Basidiomycota</taxon>
        <taxon>Agaricomycotina</taxon>
        <taxon>Agaricomycetes</taxon>
        <taxon>Russulales</taxon>
        <taxon>Auriscalpiaceae</taxon>
        <taxon>Auriscalpium</taxon>
    </lineage>
</organism>
<accession>A0ACB8S2P9</accession>